<evidence type="ECO:0000313" key="2">
    <source>
        <dbReference type="EMBL" id="SMC66085.1"/>
    </source>
</evidence>
<feature type="domain" description="BLUF" evidence="1">
    <location>
        <begin position="1"/>
        <end position="90"/>
    </location>
</feature>
<dbReference type="InterPro" id="IPR036046">
    <property type="entry name" value="Acylphosphatase-like_dom_sf"/>
</dbReference>
<sequence>MRHICYTSLAPAMDRSMFEAVMEAACRRNRDRDICGIIAFRDGVVTQIVEGDERVDDLFERISSDTRHSNVLLVSRTRISERSFKTFRIGLMDPLDIAIQSIAIAQSKGISDPAYVHRAHRFAGGLAALSATPRGGSDEAVTQVSAVR</sequence>
<dbReference type="Proteomes" id="UP000192656">
    <property type="component" value="Unassembled WGS sequence"/>
</dbReference>
<dbReference type="OrthoDB" id="196105at2"/>
<protein>
    <submittedName>
        <fullName evidence="2">Sensors of blue-light using FAD</fullName>
    </submittedName>
</protein>
<gene>
    <name evidence="2" type="ORF">SAMN06297251_105212</name>
</gene>
<accession>A0A1W2AZE0</accession>
<dbReference type="SUPFAM" id="SSF54975">
    <property type="entry name" value="Acylphosphatase/BLUF domain-like"/>
    <property type="match status" value="1"/>
</dbReference>
<evidence type="ECO:0000313" key="3">
    <source>
        <dbReference type="Proteomes" id="UP000192656"/>
    </source>
</evidence>
<dbReference type="InterPro" id="IPR007024">
    <property type="entry name" value="BLUF_domain"/>
</dbReference>
<evidence type="ECO:0000259" key="1">
    <source>
        <dbReference type="PROSITE" id="PS50925"/>
    </source>
</evidence>
<dbReference type="Gene3D" id="3.30.70.100">
    <property type="match status" value="1"/>
</dbReference>
<dbReference type="EMBL" id="FWXR01000005">
    <property type="protein sequence ID" value="SMC66085.1"/>
    <property type="molecule type" value="Genomic_DNA"/>
</dbReference>
<reference evidence="2 3" key="1">
    <citation type="submission" date="2017-04" db="EMBL/GenBank/DDBJ databases">
        <authorList>
            <person name="Afonso C.L."/>
            <person name="Miller P.J."/>
            <person name="Scott M.A."/>
            <person name="Spackman E."/>
            <person name="Goraichik I."/>
            <person name="Dimitrov K.M."/>
            <person name="Suarez D.L."/>
            <person name="Swayne D.E."/>
        </authorList>
    </citation>
    <scope>NUCLEOTIDE SEQUENCE [LARGE SCALE GENOMIC DNA]</scope>
    <source>
        <strain evidence="2 3">CGMCC 1.10972</strain>
    </source>
</reference>
<dbReference type="PROSITE" id="PS50925">
    <property type="entry name" value="BLUF"/>
    <property type="match status" value="1"/>
</dbReference>
<dbReference type="GO" id="GO:0071949">
    <property type="term" value="F:FAD binding"/>
    <property type="evidence" value="ECO:0007669"/>
    <property type="project" value="InterPro"/>
</dbReference>
<dbReference type="Pfam" id="PF04940">
    <property type="entry name" value="BLUF"/>
    <property type="match status" value="1"/>
</dbReference>
<organism evidence="2 3">
    <name type="scientific">Fulvimarina manganoxydans</name>
    <dbReference type="NCBI Taxonomy" id="937218"/>
    <lineage>
        <taxon>Bacteria</taxon>
        <taxon>Pseudomonadati</taxon>
        <taxon>Pseudomonadota</taxon>
        <taxon>Alphaproteobacteria</taxon>
        <taxon>Hyphomicrobiales</taxon>
        <taxon>Aurantimonadaceae</taxon>
        <taxon>Fulvimarina</taxon>
    </lineage>
</organism>
<proteinExistence type="predicted"/>
<dbReference type="GO" id="GO:0009882">
    <property type="term" value="F:blue light photoreceptor activity"/>
    <property type="evidence" value="ECO:0007669"/>
    <property type="project" value="InterPro"/>
</dbReference>
<dbReference type="RefSeq" id="WP_084409627.1">
    <property type="nucleotide sequence ID" value="NZ_FWXR01000005.1"/>
</dbReference>
<name>A0A1W2AZE0_9HYPH</name>
<keyword evidence="3" id="KW-1185">Reference proteome</keyword>
<dbReference type="SMART" id="SM01034">
    <property type="entry name" value="BLUF"/>
    <property type="match status" value="1"/>
</dbReference>
<dbReference type="AlphaFoldDB" id="A0A1W2AZE0"/>